<gene>
    <name evidence="2" type="ORF">STAS_04863</name>
</gene>
<comment type="caution">
    <text evidence="2">The sequence shown here is derived from an EMBL/GenBank/DDBJ whole genome shotgun (WGS) entry which is preliminary data.</text>
</comment>
<accession>A0A5A7P8Y9</accession>
<dbReference type="EMBL" id="BKCP01003335">
    <property type="protein sequence ID" value="GER29034.1"/>
    <property type="molecule type" value="Genomic_DNA"/>
</dbReference>
<feature type="region of interest" description="Disordered" evidence="1">
    <location>
        <begin position="1"/>
        <end position="40"/>
    </location>
</feature>
<keyword evidence="3" id="KW-1185">Reference proteome</keyword>
<dbReference type="AlphaFoldDB" id="A0A5A7P8Y9"/>
<organism evidence="2 3">
    <name type="scientific">Striga asiatica</name>
    <name type="common">Asiatic witchweed</name>
    <name type="synonym">Buchnera asiatica</name>
    <dbReference type="NCBI Taxonomy" id="4170"/>
    <lineage>
        <taxon>Eukaryota</taxon>
        <taxon>Viridiplantae</taxon>
        <taxon>Streptophyta</taxon>
        <taxon>Embryophyta</taxon>
        <taxon>Tracheophyta</taxon>
        <taxon>Spermatophyta</taxon>
        <taxon>Magnoliopsida</taxon>
        <taxon>eudicotyledons</taxon>
        <taxon>Gunneridae</taxon>
        <taxon>Pentapetalae</taxon>
        <taxon>asterids</taxon>
        <taxon>lamiids</taxon>
        <taxon>Lamiales</taxon>
        <taxon>Orobanchaceae</taxon>
        <taxon>Buchnereae</taxon>
        <taxon>Striga</taxon>
    </lineage>
</organism>
<evidence type="ECO:0000313" key="3">
    <source>
        <dbReference type="Proteomes" id="UP000325081"/>
    </source>
</evidence>
<dbReference type="Proteomes" id="UP000325081">
    <property type="component" value="Unassembled WGS sequence"/>
</dbReference>
<evidence type="ECO:0000256" key="1">
    <source>
        <dbReference type="SAM" id="MobiDB-lite"/>
    </source>
</evidence>
<reference evidence="3" key="1">
    <citation type="journal article" date="2019" name="Curr. Biol.">
        <title>Genome Sequence of Striga asiatica Provides Insight into the Evolution of Plant Parasitism.</title>
        <authorList>
            <person name="Yoshida S."/>
            <person name="Kim S."/>
            <person name="Wafula E.K."/>
            <person name="Tanskanen J."/>
            <person name="Kim Y.M."/>
            <person name="Honaas L."/>
            <person name="Yang Z."/>
            <person name="Spallek T."/>
            <person name="Conn C.E."/>
            <person name="Ichihashi Y."/>
            <person name="Cheong K."/>
            <person name="Cui S."/>
            <person name="Der J.P."/>
            <person name="Gundlach H."/>
            <person name="Jiao Y."/>
            <person name="Hori C."/>
            <person name="Ishida J.K."/>
            <person name="Kasahara H."/>
            <person name="Kiba T."/>
            <person name="Kim M.S."/>
            <person name="Koo N."/>
            <person name="Laohavisit A."/>
            <person name="Lee Y.H."/>
            <person name="Lumba S."/>
            <person name="McCourt P."/>
            <person name="Mortimer J.C."/>
            <person name="Mutuku J.M."/>
            <person name="Nomura T."/>
            <person name="Sasaki-Sekimoto Y."/>
            <person name="Seto Y."/>
            <person name="Wang Y."/>
            <person name="Wakatake T."/>
            <person name="Sakakibara H."/>
            <person name="Demura T."/>
            <person name="Yamaguchi S."/>
            <person name="Yoneyama K."/>
            <person name="Manabe R.I."/>
            <person name="Nelson D.C."/>
            <person name="Schulman A.H."/>
            <person name="Timko M.P."/>
            <person name="dePamphilis C.W."/>
            <person name="Choi D."/>
            <person name="Shirasu K."/>
        </authorList>
    </citation>
    <scope>NUCLEOTIDE SEQUENCE [LARGE SCALE GENOMIC DNA]</scope>
    <source>
        <strain evidence="3">cv. UVA1</strain>
    </source>
</reference>
<name>A0A5A7P8Y9_STRAF</name>
<protein>
    <submittedName>
        <fullName evidence="2">Defective in germ line development protein 3</fullName>
    </submittedName>
</protein>
<sequence length="125" mass="14601">MAMSQGLEKKKLDQEDWGFSSSSSPISARRRDGGDRFVQPNNLCSRYFSSGLKSEFLRTPECRRPGRQRRCRLYKEKKMFVPNGCPSKKLLWEHKIQEIMKQIGAWLHPSNFGTQNLEAVHDKKR</sequence>
<evidence type="ECO:0000313" key="2">
    <source>
        <dbReference type="EMBL" id="GER29034.1"/>
    </source>
</evidence>
<proteinExistence type="predicted"/>